<name>A0A7C3YDZ4_9EURY</name>
<comment type="caution">
    <text evidence="2">The sequence shown here is derived from an EMBL/GenBank/DDBJ whole genome shotgun (WGS) entry which is preliminary data.</text>
</comment>
<proteinExistence type="predicted"/>
<feature type="domain" description="CRISPR system ring nuclease SSO2081-like" evidence="1">
    <location>
        <begin position="12"/>
        <end position="218"/>
    </location>
</feature>
<dbReference type="InterPro" id="IPR019848">
    <property type="entry name" value="CRISPR-assoc_prot_Csx14"/>
</dbReference>
<protein>
    <submittedName>
        <fullName evidence="2">CRISPR-associated protein Csx14</fullName>
    </submittedName>
</protein>
<dbReference type="AlphaFoldDB" id="A0A7C3YDZ4"/>
<evidence type="ECO:0000313" key="2">
    <source>
        <dbReference type="EMBL" id="HGE66058.1"/>
    </source>
</evidence>
<dbReference type="Gene3D" id="3.40.50.10770">
    <property type="entry name" value="Hypothetical protein VC1899 like domain (Restriction endonuclease-like)"/>
    <property type="match status" value="1"/>
</dbReference>
<reference evidence="2" key="1">
    <citation type="journal article" date="2020" name="mSystems">
        <title>Genome- and Community-Level Interaction Insights into Carbon Utilization and Element Cycling Functions of Hydrothermarchaeota in Hydrothermal Sediment.</title>
        <authorList>
            <person name="Zhou Z."/>
            <person name="Liu Y."/>
            <person name="Xu W."/>
            <person name="Pan J."/>
            <person name="Luo Z.H."/>
            <person name="Li M."/>
        </authorList>
    </citation>
    <scope>NUCLEOTIDE SEQUENCE [LARGE SCALE GENOMIC DNA]</scope>
    <source>
        <strain evidence="2">SpSt-97</strain>
    </source>
</reference>
<evidence type="ECO:0000259" key="1">
    <source>
        <dbReference type="Pfam" id="PF09623"/>
    </source>
</evidence>
<dbReference type="InterPro" id="IPR019092">
    <property type="entry name" value="SSO2081-like_dom"/>
</dbReference>
<accession>A0A7C3YDZ4</accession>
<gene>
    <name evidence="2" type="ORF">ENX77_02860</name>
</gene>
<dbReference type="EMBL" id="DTPI01000021">
    <property type="protein sequence ID" value="HGE66058.1"/>
    <property type="molecule type" value="Genomic_DNA"/>
</dbReference>
<sequence length="249" mass="28874">MKTAVIAPLGLSPPVITSFLVGIGERISDLVLLTTENEEVKAVFELIRIGMSFRFPQTRIHEVVLPFEDVSTTEENLEFMSICAKVIREEREKYKCDRILLNVAGGRKNMCITLSLLGQLMAVDGVYHVVSRDVKVVNQLLESLREDIRRIYATESYEEKLRIYREKERYFNNLLFPSPNEFEIVRIPTLPYPKEYLQRILVNLVQNLDALTLEEKLMLEKHGILERTGSRFYLSDYGKRFVDVLLGRI</sequence>
<dbReference type="Pfam" id="PF09623">
    <property type="entry name" value="Cas_NE0113"/>
    <property type="match status" value="1"/>
</dbReference>
<organism evidence="2">
    <name type="scientific">Geoglobus ahangari</name>
    <dbReference type="NCBI Taxonomy" id="113653"/>
    <lineage>
        <taxon>Archaea</taxon>
        <taxon>Methanobacteriati</taxon>
        <taxon>Methanobacteriota</taxon>
        <taxon>Archaeoglobi</taxon>
        <taxon>Archaeoglobales</taxon>
        <taxon>Archaeoglobaceae</taxon>
        <taxon>Geoglobus</taxon>
    </lineage>
</organism>
<dbReference type="NCBIfam" id="TIGR03642">
    <property type="entry name" value="cas_csx14"/>
    <property type="match status" value="1"/>
</dbReference>